<gene>
    <name evidence="5" type="ORF">ACFQ45_17390</name>
</gene>
<evidence type="ECO:0000259" key="4">
    <source>
        <dbReference type="PROSITE" id="PS01124"/>
    </source>
</evidence>
<dbReference type="RefSeq" id="WP_377370024.1">
    <property type="nucleotide sequence ID" value="NZ_JBHTMN010000019.1"/>
</dbReference>
<evidence type="ECO:0000256" key="3">
    <source>
        <dbReference type="ARBA" id="ARBA00023163"/>
    </source>
</evidence>
<evidence type="ECO:0000313" key="6">
    <source>
        <dbReference type="Proteomes" id="UP001597059"/>
    </source>
</evidence>
<dbReference type="EMBL" id="JBHTMN010000019">
    <property type="protein sequence ID" value="MFD1385130.1"/>
    <property type="molecule type" value="Genomic_DNA"/>
</dbReference>
<sequence>MIKKNGFLPAQPLVEFTTLGFHHQVTPFSRACAQYYTHEVSKDADQKIVIVPDGTIDILFKISDSSVDSHVCGAVKKATLRRFNQGCSYFGVRLKPGTANKLIDLPIDIITEDCIESNNILKDVEKLKEGFINSRSFKEKVFLFEEYLNLNINDDTPTSSLVSFVLEYIHKKNGELKMKELSELTHYTSNYIYKCFLKETGVSPKHYARVVRFQSCLNLFKESSKTNLTGIASESGYYDQAHFINEFKEFTSFTPTQLQEFFHSL</sequence>
<feature type="domain" description="HTH araC/xylS-type" evidence="4">
    <location>
        <begin position="159"/>
        <end position="261"/>
    </location>
</feature>
<evidence type="ECO:0000256" key="1">
    <source>
        <dbReference type="ARBA" id="ARBA00023015"/>
    </source>
</evidence>
<keyword evidence="6" id="KW-1185">Reference proteome</keyword>
<evidence type="ECO:0000313" key="5">
    <source>
        <dbReference type="EMBL" id="MFD1385130.1"/>
    </source>
</evidence>
<dbReference type="Pfam" id="PF12833">
    <property type="entry name" value="HTH_18"/>
    <property type="match status" value="1"/>
</dbReference>
<dbReference type="SUPFAM" id="SSF46689">
    <property type="entry name" value="Homeodomain-like"/>
    <property type="match status" value="1"/>
</dbReference>
<dbReference type="Proteomes" id="UP001597059">
    <property type="component" value="Unassembled WGS sequence"/>
</dbReference>
<accession>A0ABW4B4H9</accession>
<dbReference type="InterPro" id="IPR018060">
    <property type="entry name" value="HTH_AraC"/>
</dbReference>
<reference evidence="6" key="1">
    <citation type="journal article" date="2019" name="Int. J. Syst. Evol. Microbiol.">
        <title>The Global Catalogue of Microorganisms (GCM) 10K type strain sequencing project: providing services to taxonomists for standard genome sequencing and annotation.</title>
        <authorList>
            <consortium name="The Broad Institute Genomics Platform"/>
            <consortium name="The Broad Institute Genome Sequencing Center for Infectious Disease"/>
            <person name="Wu L."/>
            <person name="Ma J."/>
        </authorList>
    </citation>
    <scope>NUCLEOTIDE SEQUENCE [LARGE SCALE GENOMIC DNA]</scope>
    <source>
        <strain evidence="6">JCM 30774</strain>
    </source>
</reference>
<keyword evidence="1" id="KW-0805">Transcription regulation</keyword>
<dbReference type="InterPro" id="IPR046532">
    <property type="entry name" value="DUF6597"/>
</dbReference>
<proteinExistence type="predicted"/>
<keyword evidence="2" id="KW-0238">DNA-binding</keyword>
<dbReference type="Gene3D" id="1.10.10.60">
    <property type="entry name" value="Homeodomain-like"/>
    <property type="match status" value="1"/>
</dbReference>
<name>A0ABW4B4H9_9GAMM</name>
<keyword evidence="3" id="KW-0804">Transcription</keyword>
<dbReference type="InterPro" id="IPR009057">
    <property type="entry name" value="Homeodomain-like_sf"/>
</dbReference>
<protein>
    <submittedName>
        <fullName evidence="5">Helix-turn-helix domain-containing protein</fullName>
    </submittedName>
</protein>
<comment type="caution">
    <text evidence="5">The sequence shown here is derived from an EMBL/GenBank/DDBJ whole genome shotgun (WGS) entry which is preliminary data.</text>
</comment>
<dbReference type="Pfam" id="PF20240">
    <property type="entry name" value="DUF6597"/>
    <property type="match status" value="1"/>
</dbReference>
<dbReference type="InterPro" id="IPR050204">
    <property type="entry name" value="AraC_XylS_family_regulators"/>
</dbReference>
<dbReference type="PROSITE" id="PS01124">
    <property type="entry name" value="HTH_ARAC_FAMILY_2"/>
    <property type="match status" value="1"/>
</dbReference>
<dbReference type="PANTHER" id="PTHR46796">
    <property type="entry name" value="HTH-TYPE TRANSCRIPTIONAL ACTIVATOR RHAS-RELATED"/>
    <property type="match status" value="1"/>
</dbReference>
<dbReference type="SMART" id="SM00342">
    <property type="entry name" value="HTH_ARAC"/>
    <property type="match status" value="1"/>
</dbReference>
<organism evidence="5 6">
    <name type="scientific">Rhodanobacter aciditrophus</name>
    <dbReference type="NCBI Taxonomy" id="1623218"/>
    <lineage>
        <taxon>Bacteria</taxon>
        <taxon>Pseudomonadati</taxon>
        <taxon>Pseudomonadota</taxon>
        <taxon>Gammaproteobacteria</taxon>
        <taxon>Lysobacterales</taxon>
        <taxon>Rhodanobacteraceae</taxon>
        <taxon>Rhodanobacter</taxon>
    </lineage>
</organism>
<evidence type="ECO:0000256" key="2">
    <source>
        <dbReference type="ARBA" id="ARBA00023125"/>
    </source>
</evidence>